<dbReference type="EnsemblPlants" id="Kaladp0045s0502.1.v1.1">
    <property type="protein sequence ID" value="Kaladp0045s0502.1.v1.1"/>
    <property type="gene ID" value="Kaladp0045s0502.v1.1"/>
</dbReference>
<feature type="compositionally biased region" description="Basic and acidic residues" evidence="1">
    <location>
        <begin position="1"/>
        <end position="16"/>
    </location>
</feature>
<accession>A0A7N0TU01</accession>
<evidence type="ECO:0000259" key="2">
    <source>
        <dbReference type="Pfam" id="PF24626"/>
    </source>
</evidence>
<dbReference type="Proteomes" id="UP000594263">
    <property type="component" value="Unplaced"/>
</dbReference>
<evidence type="ECO:0000313" key="4">
    <source>
        <dbReference type="Proteomes" id="UP000594263"/>
    </source>
</evidence>
<dbReference type="Pfam" id="PF24626">
    <property type="entry name" value="SH3_Tf2-1"/>
    <property type="match status" value="1"/>
</dbReference>
<dbReference type="InterPro" id="IPR056924">
    <property type="entry name" value="SH3_Tf2-1"/>
</dbReference>
<feature type="domain" description="Tf2-1-like SH3-like" evidence="2">
    <location>
        <begin position="17"/>
        <end position="70"/>
    </location>
</feature>
<dbReference type="AlphaFoldDB" id="A0A7N0TU01"/>
<sequence length="123" mass="14964">MKKWTDNKKRHLNQDHQKRRRKLSKCLMRRYEEPYQILHKVGKASYRVELPPTLKKLHPIFHVSWLKPYHRDEEDPTRGELLKAPPSILTSFDKRLDHIKLKRVVRKPSISPHTEYLIFGRDY</sequence>
<keyword evidence="4" id="KW-1185">Reference proteome</keyword>
<protein>
    <recommendedName>
        <fullName evidence="2">Tf2-1-like SH3-like domain-containing protein</fullName>
    </recommendedName>
</protein>
<dbReference type="PANTHER" id="PTHR46148:SF52">
    <property type="entry name" value="OS04G0603800 PROTEIN"/>
    <property type="match status" value="1"/>
</dbReference>
<name>A0A7N0TU01_KALFE</name>
<feature type="region of interest" description="Disordered" evidence="1">
    <location>
        <begin position="1"/>
        <end position="22"/>
    </location>
</feature>
<dbReference type="PANTHER" id="PTHR46148">
    <property type="entry name" value="CHROMO DOMAIN-CONTAINING PROTEIN"/>
    <property type="match status" value="1"/>
</dbReference>
<evidence type="ECO:0000256" key="1">
    <source>
        <dbReference type="SAM" id="MobiDB-lite"/>
    </source>
</evidence>
<dbReference type="Gramene" id="Kaladp0045s0502.1.v1.1">
    <property type="protein sequence ID" value="Kaladp0045s0502.1.v1.1"/>
    <property type="gene ID" value="Kaladp0045s0502.v1.1"/>
</dbReference>
<proteinExistence type="predicted"/>
<organism evidence="3 4">
    <name type="scientific">Kalanchoe fedtschenkoi</name>
    <name type="common">Lavender scallops</name>
    <name type="synonym">South American air plant</name>
    <dbReference type="NCBI Taxonomy" id="63787"/>
    <lineage>
        <taxon>Eukaryota</taxon>
        <taxon>Viridiplantae</taxon>
        <taxon>Streptophyta</taxon>
        <taxon>Embryophyta</taxon>
        <taxon>Tracheophyta</taxon>
        <taxon>Spermatophyta</taxon>
        <taxon>Magnoliopsida</taxon>
        <taxon>eudicotyledons</taxon>
        <taxon>Gunneridae</taxon>
        <taxon>Pentapetalae</taxon>
        <taxon>Saxifragales</taxon>
        <taxon>Crassulaceae</taxon>
        <taxon>Kalanchoe</taxon>
    </lineage>
</organism>
<evidence type="ECO:0000313" key="3">
    <source>
        <dbReference type="EnsemblPlants" id="Kaladp0045s0502.1.v1.1"/>
    </source>
</evidence>
<reference evidence="3" key="1">
    <citation type="submission" date="2021-01" db="UniProtKB">
        <authorList>
            <consortium name="EnsemblPlants"/>
        </authorList>
    </citation>
    <scope>IDENTIFICATION</scope>
</reference>